<dbReference type="AlphaFoldDB" id="A0A2T7NWZ2"/>
<reference evidence="1 2" key="1">
    <citation type="submission" date="2018-04" db="EMBL/GenBank/DDBJ databases">
        <title>The genome of golden apple snail Pomacea canaliculata provides insight into stress tolerance and invasive adaptation.</title>
        <authorList>
            <person name="Liu C."/>
            <person name="Liu B."/>
            <person name="Ren Y."/>
            <person name="Zhang Y."/>
            <person name="Wang H."/>
            <person name="Li S."/>
            <person name="Jiang F."/>
            <person name="Yin L."/>
            <person name="Zhang G."/>
            <person name="Qian W."/>
            <person name="Fan W."/>
        </authorList>
    </citation>
    <scope>NUCLEOTIDE SEQUENCE [LARGE SCALE GENOMIC DNA]</scope>
    <source>
        <strain evidence="1">SZHN2017</strain>
        <tissue evidence="1">Muscle</tissue>
    </source>
</reference>
<name>A0A2T7NWZ2_POMCA</name>
<dbReference type="Proteomes" id="UP000245119">
    <property type="component" value="Linkage Group LG8"/>
</dbReference>
<evidence type="ECO:0000313" key="2">
    <source>
        <dbReference type="Proteomes" id="UP000245119"/>
    </source>
</evidence>
<accession>A0A2T7NWZ2</accession>
<keyword evidence="2" id="KW-1185">Reference proteome</keyword>
<organism evidence="1 2">
    <name type="scientific">Pomacea canaliculata</name>
    <name type="common">Golden apple snail</name>
    <dbReference type="NCBI Taxonomy" id="400727"/>
    <lineage>
        <taxon>Eukaryota</taxon>
        <taxon>Metazoa</taxon>
        <taxon>Spiralia</taxon>
        <taxon>Lophotrochozoa</taxon>
        <taxon>Mollusca</taxon>
        <taxon>Gastropoda</taxon>
        <taxon>Caenogastropoda</taxon>
        <taxon>Architaenioglossa</taxon>
        <taxon>Ampullarioidea</taxon>
        <taxon>Ampullariidae</taxon>
        <taxon>Pomacea</taxon>
    </lineage>
</organism>
<evidence type="ECO:0000313" key="1">
    <source>
        <dbReference type="EMBL" id="PVD25677.1"/>
    </source>
</evidence>
<sequence>MTSKAKKWMVGNLSSDDKTILGCEDNRCNNSTDNQQLAMASPTEVVKTKKSPSFSDSHHLFDAVRKGKIHLTRFILAASPNKLQNSGTPTAALLSLFAAT</sequence>
<dbReference type="OrthoDB" id="5406014at2759"/>
<gene>
    <name evidence="1" type="ORF">C0Q70_13336</name>
</gene>
<comment type="caution">
    <text evidence="1">The sequence shown here is derived from an EMBL/GenBank/DDBJ whole genome shotgun (WGS) entry which is preliminary data.</text>
</comment>
<dbReference type="EMBL" id="PZQS01000008">
    <property type="protein sequence ID" value="PVD25677.1"/>
    <property type="molecule type" value="Genomic_DNA"/>
</dbReference>
<protein>
    <submittedName>
        <fullName evidence="1">Uncharacterized protein</fullName>
    </submittedName>
</protein>
<proteinExistence type="predicted"/>